<dbReference type="EMBL" id="NPEZ01000001">
    <property type="protein sequence ID" value="OZT78260.1"/>
    <property type="molecule type" value="Genomic_DNA"/>
</dbReference>
<dbReference type="RefSeq" id="WP_094905723.1">
    <property type="nucleotide sequence ID" value="NZ_NPEZ01000001.1"/>
</dbReference>
<dbReference type="Proteomes" id="UP000216682">
    <property type="component" value="Unassembled WGS sequence"/>
</dbReference>
<evidence type="ECO:0000259" key="1">
    <source>
        <dbReference type="Pfam" id="PF18739"/>
    </source>
</evidence>
<gene>
    <name evidence="3" type="ORF">CFN03_02995</name>
</gene>
<dbReference type="AlphaFoldDB" id="A0A265E9Q2"/>
<dbReference type="InterPro" id="IPR041229">
    <property type="entry name" value="HEPN_Apea"/>
</dbReference>
<dbReference type="Pfam" id="PF18739">
    <property type="entry name" value="HEPN_Apea"/>
    <property type="match status" value="1"/>
</dbReference>
<dbReference type="InterPro" id="IPR041223">
    <property type="entry name" value="ApeA_NTD"/>
</dbReference>
<protein>
    <submittedName>
        <fullName evidence="3">Uncharacterized protein</fullName>
    </submittedName>
</protein>
<feature type="domain" description="ApeA N-terminal" evidence="2">
    <location>
        <begin position="10"/>
        <end position="277"/>
    </location>
</feature>
<organism evidence="3 4">
    <name type="scientific">Salinicoccus roseus</name>
    <dbReference type="NCBI Taxonomy" id="45670"/>
    <lineage>
        <taxon>Bacteria</taxon>
        <taxon>Bacillati</taxon>
        <taxon>Bacillota</taxon>
        <taxon>Bacilli</taxon>
        <taxon>Bacillales</taxon>
        <taxon>Staphylococcaceae</taxon>
        <taxon>Salinicoccus</taxon>
    </lineage>
</organism>
<evidence type="ECO:0000313" key="4">
    <source>
        <dbReference type="Proteomes" id="UP000216682"/>
    </source>
</evidence>
<name>A0A265E9Q2_9STAP</name>
<accession>A0A265E9Q2</accession>
<evidence type="ECO:0000313" key="3">
    <source>
        <dbReference type="EMBL" id="OZT78260.1"/>
    </source>
</evidence>
<reference evidence="3 4" key="1">
    <citation type="submission" date="2017-07" db="EMBL/GenBank/DDBJ databases">
        <title>Shotgun whole genome sequences of three halophilic bacterial isolates.</title>
        <authorList>
            <person name="Pozzo T."/>
            <person name="Higdon S.M."/>
            <person name="Quillaguaman J."/>
        </authorList>
    </citation>
    <scope>NUCLEOTIDE SEQUENCE [LARGE SCALE GENOMIC DNA]</scope>
    <source>
        <strain evidence="3 4">BU-1</strain>
    </source>
</reference>
<feature type="domain" description="Apea-like HEPN" evidence="1">
    <location>
        <begin position="306"/>
        <end position="450"/>
    </location>
</feature>
<dbReference type="Pfam" id="PF18862">
    <property type="entry name" value="ApeA_NTD1"/>
    <property type="match status" value="1"/>
</dbReference>
<proteinExistence type="predicted"/>
<evidence type="ECO:0000259" key="2">
    <source>
        <dbReference type="Pfam" id="PF18862"/>
    </source>
</evidence>
<comment type="caution">
    <text evidence="3">The sequence shown here is derived from an EMBL/GenBank/DDBJ whole genome shotgun (WGS) entry which is preliminary data.</text>
</comment>
<sequence>MSKKFDVEYGNWCFGGKNICLNGTLTLNYEENEFELILYSDEKMEIPYYTDIVYGKTHQGHSFTLYKCSVYGSKRTSIVHDFKEKFSYKVNFEYLLEGDTYKEGSNIKINEVYFSVTNLDKWAFQDNVKIEKENSGEYKITTTNIKNLIHTNEEFKFAILYSTRPSNNYKMSGALEIKTTTMLMLKFFEPTSLERTHSLIKQIKDFITLCTGKKTYIEYINASPKQSNELDYETSLKIYGQAIDFLNIEKVPDLKKHNAYISLNSIRKDFNICMQNWFEKNEKLTPVIDLYLSSLYHHTSLERHFLNMVQALEAYHRLTRNNQILSKEEHAEKISSIVESVPDEHQEWVKQRLAFSNEPTLHHRLEDLLTPISNNGLHEYDFRYHYLFRFQDKEKVQIIRDIKNTRNYNTHFDERLKKKAIKEENLYQLVSLLKLMMEFYLLNELEISEEDILELTWAKSQQLSLQYNFLESAKEDNINL</sequence>